<name>A0A4V2RYR1_9SPHI</name>
<proteinExistence type="predicted"/>
<evidence type="ECO:0000313" key="3">
    <source>
        <dbReference type="Proteomes" id="UP000295684"/>
    </source>
</evidence>
<protein>
    <submittedName>
        <fullName evidence="2">DUF2975 family protein</fullName>
    </submittedName>
</protein>
<comment type="caution">
    <text evidence="2">The sequence shown here is derived from an EMBL/GenBank/DDBJ whole genome shotgun (WGS) entry which is preliminary data.</text>
</comment>
<dbReference type="Proteomes" id="UP000295684">
    <property type="component" value="Unassembled WGS sequence"/>
</dbReference>
<accession>A0A4V2RYR1</accession>
<evidence type="ECO:0000313" key="2">
    <source>
        <dbReference type="EMBL" id="TCO21456.1"/>
    </source>
</evidence>
<feature type="transmembrane region" description="Helical" evidence="1">
    <location>
        <begin position="68"/>
        <end position="90"/>
    </location>
</feature>
<reference evidence="2 3" key="1">
    <citation type="submission" date="2019-03" db="EMBL/GenBank/DDBJ databases">
        <title>Genomic Encyclopedia of Type Strains, Phase IV (KMG-IV): sequencing the most valuable type-strain genomes for metagenomic binning, comparative biology and taxonomic classification.</title>
        <authorList>
            <person name="Goeker M."/>
        </authorList>
    </citation>
    <scope>NUCLEOTIDE SEQUENCE [LARGE SCALE GENOMIC DNA]</scope>
    <source>
        <strain evidence="2 3">DSM 103236</strain>
    </source>
</reference>
<feature type="transmembrane region" description="Helical" evidence="1">
    <location>
        <begin position="12"/>
        <end position="37"/>
    </location>
</feature>
<keyword evidence="1" id="KW-1133">Transmembrane helix</keyword>
<evidence type="ECO:0000256" key="1">
    <source>
        <dbReference type="SAM" id="Phobius"/>
    </source>
</evidence>
<dbReference type="EMBL" id="SLWO01000007">
    <property type="protein sequence ID" value="TCO21456.1"/>
    <property type="molecule type" value="Genomic_DNA"/>
</dbReference>
<dbReference type="OrthoDB" id="714390at2"/>
<keyword evidence="1" id="KW-0472">Membrane</keyword>
<dbReference type="RefSeq" id="WP_132534825.1">
    <property type="nucleotide sequence ID" value="NZ_BMJO01000001.1"/>
</dbReference>
<dbReference type="AlphaFoldDB" id="A0A4V2RYR1"/>
<gene>
    <name evidence="2" type="ORF">EV200_10747</name>
</gene>
<keyword evidence="1" id="KW-0812">Transmembrane</keyword>
<feature type="transmembrane region" description="Helical" evidence="1">
    <location>
        <begin position="110"/>
        <end position="130"/>
    </location>
</feature>
<feature type="transmembrane region" description="Helical" evidence="1">
    <location>
        <begin position="136"/>
        <end position="157"/>
    </location>
</feature>
<sequence length="171" mass="19767">MKLVRHISTIAFYLTRVIAAGYILTALYIILCVAFNLSTLQHLPDNRFAICYPFTSQHFLLGSEYATAYIAEMVLLIFIYGVFFVLLSNVFKSFKPKKIFTLQGIHHLRLFYLINLLIFPILFLILYVYSVEDYPYGFMIIAHCIMGIFALFIAAIFKQGLNLQNDQDLII</sequence>
<organism evidence="2 3">
    <name type="scientific">Pedobacter psychrotolerans</name>
    <dbReference type="NCBI Taxonomy" id="1843235"/>
    <lineage>
        <taxon>Bacteria</taxon>
        <taxon>Pseudomonadati</taxon>
        <taxon>Bacteroidota</taxon>
        <taxon>Sphingobacteriia</taxon>
        <taxon>Sphingobacteriales</taxon>
        <taxon>Sphingobacteriaceae</taxon>
        <taxon>Pedobacter</taxon>
    </lineage>
</organism>